<sequence length="40" mass="4324">MVEILSNRVEAQAIGDRPLSQLGTASQAMTWGKVREAPLV</sequence>
<dbReference type="AlphaFoldDB" id="A0A392SH36"/>
<reference evidence="1 2" key="1">
    <citation type="journal article" date="2018" name="Front. Plant Sci.">
        <title>Red Clover (Trifolium pratense) and Zigzag Clover (T. medium) - A Picture of Genomic Similarities and Differences.</title>
        <authorList>
            <person name="Dluhosova J."/>
            <person name="Istvanek J."/>
            <person name="Nedelnik J."/>
            <person name="Repkova J."/>
        </authorList>
    </citation>
    <scope>NUCLEOTIDE SEQUENCE [LARGE SCALE GENOMIC DNA]</scope>
    <source>
        <strain evidence="2">cv. 10/8</strain>
        <tissue evidence="1">Leaf</tissue>
    </source>
</reference>
<dbReference type="Proteomes" id="UP000265520">
    <property type="component" value="Unassembled WGS sequence"/>
</dbReference>
<evidence type="ECO:0000313" key="1">
    <source>
        <dbReference type="EMBL" id="MCI47494.1"/>
    </source>
</evidence>
<protein>
    <submittedName>
        <fullName evidence="1">Uncharacterized protein</fullName>
    </submittedName>
</protein>
<keyword evidence="2" id="KW-1185">Reference proteome</keyword>
<name>A0A392SH36_9FABA</name>
<proteinExistence type="predicted"/>
<dbReference type="EMBL" id="LXQA010373109">
    <property type="protein sequence ID" value="MCI47494.1"/>
    <property type="molecule type" value="Genomic_DNA"/>
</dbReference>
<comment type="caution">
    <text evidence="1">The sequence shown here is derived from an EMBL/GenBank/DDBJ whole genome shotgun (WGS) entry which is preliminary data.</text>
</comment>
<evidence type="ECO:0000313" key="2">
    <source>
        <dbReference type="Proteomes" id="UP000265520"/>
    </source>
</evidence>
<accession>A0A392SH36</accession>
<organism evidence="1 2">
    <name type="scientific">Trifolium medium</name>
    <dbReference type="NCBI Taxonomy" id="97028"/>
    <lineage>
        <taxon>Eukaryota</taxon>
        <taxon>Viridiplantae</taxon>
        <taxon>Streptophyta</taxon>
        <taxon>Embryophyta</taxon>
        <taxon>Tracheophyta</taxon>
        <taxon>Spermatophyta</taxon>
        <taxon>Magnoliopsida</taxon>
        <taxon>eudicotyledons</taxon>
        <taxon>Gunneridae</taxon>
        <taxon>Pentapetalae</taxon>
        <taxon>rosids</taxon>
        <taxon>fabids</taxon>
        <taxon>Fabales</taxon>
        <taxon>Fabaceae</taxon>
        <taxon>Papilionoideae</taxon>
        <taxon>50 kb inversion clade</taxon>
        <taxon>NPAAA clade</taxon>
        <taxon>Hologalegina</taxon>
        <taxon>IRL clade</taxon>
        <taxon>Trifolieae</taxon>
        <taxon>Trifolium</taxon>
    </lineage>
</organism>
<feature type="non-terminal residue" evidence="1">
    <location>
        <position position="40"/>
    </location>
</feature>